<dbReference type="AlphaFoldDB" id="A0A545TCR0"/>
<reference evidence="2 3" key="1">
    <citation type="submission" date="2019-06" db="EMBL/GenBank/DDBJ databases">
        <title>Draft genome of Aliikangiella marina GYP-15.</title>
        <authorList>
            <person name="Wang G."/>
        </authorList>
    </citation>
    <scope>NUCLEOTIDE SEQUENCE [LARGE SCALE GENOMIC DNA]</scope>
    <source>
        <strain evidence="2 3">GYP-15</strain>
    </source>
</reference>
<name>A0A545TCR0_9GAMM</name>
<comment type="caution">
    <text evidence="2">The sequence shown here is derived from an EMBL/GenBank/DDBJ whole genome shotgun (WGS) entry which is preliminary data.</text>
</comment>
<keyword evidence="3" id="KW-1185">Reference proteome</keyword>
<dbReference type="Proteomes" id="UP000317839">
    <property type="component" value="Unassembled WGS sequence"/>
</dbReference>
<evidence type="ECO:0000313" key="3">
    <source>
        <dbReference type="Proteomes" id="UP000317839"/>
    </source>
</evidence>
<keyword evidence="1" id="KW-0812">Transmembrane</keyword>
<dbReference type="EMBL" id="VIKR01000002">
    <property type="protein sequence ID" value="TQV74981.1"/>
    <property type="molecule type" value="Genomic_DNA"/>
</dbReference>
<evidence type="ECO:0000256" key="1">
    <source>
        <dbReference type="SAM" id="Phobius"/>
    </source>
</evidence>
<keyword evidence="1" id="KW-0472">Membrane</keyword>
<gene>
    <name evidence="2" type="ORF">FLL45_08545</name>
</gene>
<dbReference type="RefSeq" id="WP_142941599.1">
    <property type="nucleotide sequence ID" value="NZ_VIKR01000002.1"/>
</dbReference>
<evidence type="ECO:0000313" key="2">
    <source>
        <dbReference type="EMBL" id="TQV74981.1"/>
    </source>
</evidence>
<protein>
    <submittedName>
        <fullName evidence="2">Uncharacterized protein</fullName>
    </submittedName>
</protein>
<sequence length="88" mass="10016">MPKLKDKLEQMANTPKAQFKQLAVGTLGAIGSMGLLWVSSQYESELIFYSLTICLVVCVAYALPGYLGIWLWRMRDTLFRQKNLAEKE</sequence>
<proteinExistence type="predicted"/>
<accession>A0A545TCR0</accession>
<keyword evidence="1" id="KW-1133">Transmembrane helix</keyword>
<feature type="transmembrane region" description="Helical" evidence="1">
    <location>
        <begin position="46"/>
        <end position="72"/>
    </location>
</feature>
<feature type="transmembrane region" description="Helical" evidence="1">
    <location>
        <begin position="21"/>
        <end position="40"/>
    </location>
</feature>
<organism evidence="2 3">
    <name type="scientific">Aliikangiella marina</name>
    <dbReference type="NCBI Taxonomy" id="1712262"/>
    <lineage>
        <taxon>Bacteria</taxon>
        <taxon>Pseudomonadati</taxon>
        <taxon>Pseudomonadota</taxon>
        <taxon>Gammaproteobacteria</taxon>
        <taxon>Oceanospirillales</taxon>
        <taxon>Pleioneaceae</taxon>
        <taxon>Aliikangiella</taxon>
    </lineage>
</organism>